<feature type="domain" description="Methyltransferase type 11" evidence="1">
    <location>
        <begin position="100"/>
        <end position="142"/>
    </location>
</feature>
<dbReference type="EMBL" id="FTNR01000015">
    <property type="protein sequence ID" value="SIS15960.1"/>
    <property type="molecule type" value="Genomic_DNA"/>
</dbReference>
<name>A0A1N7GTS7_9EURY</name>
<dbReference type="GO" id="GO:0008757">
    <property type="term" value="F:S-adenosylmethionine-dependent methyltransferase activity"/>
    <property type="evidence" value="ECO:0007669"/>
    <property type="project" value="InterPro"/>
</dbReference>
<dbReference type="InterPro" id="IPR013216">
    <property type="entry name" value="Methyltransf_11"/>
</dbReference>
<dbReference type="AlphaFoldDB" id="A0A1N7GTS7"/>
<evidence type="ECO:0000313" key="2">
    <source>
        <dbReference type="EMBL" id="SIS15960.1"/>
    </source>
</evidence>
<keyword evidence="2" id="KW-0489">Methyltransferase</keyword>
<dbReference type="Proteomes" id="UP000185936">
    <property type="component" value="Unassembled WGS sequence"/>
</dbReference>
<dbReference type="STRING" id="308853.SAMN05421752_11568"/>
<dbReference type="RefSeq" id="WP_076610449.1">
    <property type="nucleotide sequence ID" value="NZ_FTNR01000015.1"/>
</dbReference>
<proteinExistence type="predicted"/>
<gene>
    <name evidence="2" type="ORF">SAMN05421752_11568</name>
</gene>
<organism evidence="2 3">
    <name type="scientific">Natronorubrum thiooxidans</name>
    <dbReference type="NCBI Taxonomy" id="308853"/>
    <lineage>
        <taxon>Archaea</taxon>
        <taxon>Methanobacteriati</taxon>
        <taxon>Methanobacteriota</taxon>
        <taxon>Stenosarchaea group</taxon>
        <taxon>Halobacteria</taxon>
        <taxon>Halobacteriales</taxon>
        <taxon>Natrialbaceae</taxon>
        <taxon>Natronorubrum</taxon>
    </lineage>
</organism>
<evidence type="ECO:0000259" key="1">
    <source>
        <dbReference type="Pfam" id="PF08241"/>
    </source>
</evidence>
<reference evidence="3" key="1">
    <citation type="submission" date="2017-01" db="EMBL/GenBank/DDBJ databases">
        <authorList>
            <person name="Varghese N."/>
            <person name="Submissions S."/>
        </authorList>
    </citation>
    <scope>NUCLEOTIDE SEQUENCE [LARGE SCALE GENOMIC DNA]</scope>
    <source>
        <strain evidence="3">type strain: HArc-</strain>
    </source>
</reference>
<keyword evidence="3" id="KW-1185">Reference proteome</keyword>
<keyword evidence="2" id="KW-0808">Transferase</keyword>
<dbReference type="Gene3D" id="3.40.50.150">
    <property type="entry name" value="Vaccinia Virus protein VP39"/>
    <property type="match status" value="1"/>
</dbReference>
<dbReference type="PANTHER" id="PTHR43036">
    <property type="entry name" value="OSJNBB0011N17.9 PROTEIN"/>
    <property type="match status" value="1"/>
</dbReference>
<evidence type="ECO:0000313" key="3">
    <source>
        <dbReference type="Proteomes" id="UP000185936"/>
    </source>
</evidence>
<dbReference type="InterPro" id="IPR029063">
    <property type="entry name" value="SAM-dependent_MTases_sf"/>
</dbReference>
<sequence>MSRVLSDVDRQKIDTNDDTQFYESARFVTHADDAFMARLTTLYESEIMPGDRVFDAMSSWVSFLPDVPLECVVGHGLNEAELEANDCLDEYFLQDFNSDRTLPLEENSFDVVCCALSVQYLQYPGDVFSEFGRILTSDGSAIVSFTNRMFPTKAIRAWQTRSMDERAALVEEYFTAGGFGETDRIVAQPGTDPFYSVIGRQPPE</sequence>
<dbReference type="GO" id="GO:0032259">
    <property type="term" value="P:methylation"/>
    <property type="evidence" value="ECO:0007669"/>
    <property type="project" value="UniProtKB-KW"/>
</dbReference>
<dbReference type="SUPFAM" id="SSF53335">
    <property type="entry name" value="S-adenosyl-L-methionine-dependent methyltransferases"/>
    <property type="match status" value="1"/>
</dbReference>
<protein>
    <submittedName>
        <fullName evidence="2">Methyltransferase domain-containing protein</fullName>
    </submittedName>
</protein>
<accession>A0A1N7GTS7</accession>
<dbReference type="PANTHER" id="PTHR43036:SF2">
    <property type="entry name" value="OS04G0481300 PROTEIN"/>
    <property type="match status" value="1"/>
</dbReference>
<dbReference type="Pfam" id="PF08241">
    <property type="entry name" value="Methyltransf_11"/>
    <property type="match status" value="1"/>
</dbReference>